<dbReference type="PANTHER" id="PTHR23406:SF68">
    <property type="entry name" value="MALIC ENZYME"/>
    <property type="match status" value="1"/>
</dbReference>
<reference evidence="2 3" key="1">
    <citation type="submission" date="2024-09" db="EMBL/GenBank/DDBJ databases">
        <title>Chromosome-scale assembly of Riccia sorocarpa.</title>
        <authorList>
            <person name="Paukszto L."/>
        </authorList>
    </citation>
    <scope>NUCLEOTIDE SEQUENCE [LARGE SCALE GENOMIC DNA]</scope>
    <source>
        <strain evidence="2">LP-2024</strain>
        <tissue evidence="2">Aerial parts of the thallus</tissue>
    </source>
</reference>
<protein>
    <recommendedName>
        <fullName evidence="1">Malic enzyme NAD-binding domain-containing protein</fullName>
    </recommendedName>
</protein>
<organism evidence="2 3">
    <name type="scientific">Riccia sorocarpa</name>
    <dbReference type="NCBI Taxonomy" id="122646"/>
    <lineage>
        <taxon>Eukaryota</taxon>
        <taxon>Viridiplantae</taxon>
        <taxon>Streptophyta</taxon>
        <taxon>Embryophyta</taxon>
        <taxon>Marchantiophyta</taxon>
        <taxon>Marchantiopsida</taxon>
        <taxon>Marchantiidae</taxon>
        <taxon>Marchantiales</taxon>
        <taxon>Ricciaceae</taxon>
        <taxon>Riccia</taxon>
    </lineage>
</organism>
<evidence type="ECO:0000259" key="1">
    <source>
        <dbReference type="Pfam" id="PF03949"/>
    </source>
</evidence>
<comment type="caution">
    <text evidence="2">The sequence shown here is derived from an EMBL/GenBank/DDBJ whole genome shotgun (WGS) entry which is preliminary data.</text>
</comment>
<feature type="domain" description="Malic enzyme NAD-binding" evidence="1">
    <location>
        <begin position="2"/>
        <end position="59"/>
    </location>
</feature>
<dbReference type="AlphaFoldDB" id="A0ABD3GM47"/>
<sequence>MAAVLTKCTTITEEVFLVTAELLAEKTPEARLDSGMLFPAFSDMKEVAPQLIAGICEYIIKAGLGTQPDGVTDWLEYVKVQMFKPPEGTASRL</sequence>
<evidence type="ECO:0000313" key="3">
    <source>
        <dbReference type="Proteomes" id="UP001633002"/>
    </source>
</evidence>
<dbReference type="Proteomes" id="UP001633002">
    <property type="component" value="Unassembled WGS sequence"/>
</dbReference>
<proteinExistence type="predicted"/>
<dbReference type="Gene3D" id="3.40.50.720">
    <property type="entry name" value="NAD(P)-binding Rossmann-like Domain"/>
    <property type="match status" value="1"/>
</dbReference>
<dbReference type="Pfam" id="PF03949">
    <property type="entry name" value="Malic_M"/>
    <property type="match status" value="1"/>
</dbReference>
<gene>
    <name evidence="2" type="ORF">R1sor_022528</name>
</gene>
<keyword evidence="3" id="KW-1185">Reference proteome</keyword>
<name>A0ABD3GM47_9MARC</name>
<dbReference type="SUPFAM" id="SSF51735">
    <property type="entry name" value="NAD(P)-binding Rossmann-fold domains"/>
    <property type="match status" value="1"/>
</dbReference>
<dbReference type="InterPro" id="IPR012302">
    <property type="entry name" value="Malic_NAD-bd"/>
</dbReference>
<evidence type="ECO:0000313" key="2">
    <source>
        <dbReference type="EMBL" id="KAL3679572.1"/>
    </source>
</evidence>
<accession>A0ABD3GM47</accession>
<dbReference type="EMBL" id="JBJQOH010000007">
    <property type="protein sequence ID" value="KAL3679572.1"/>
    <property type="molecule type" value="Genomic_DNA"/>
</dbReference>
<dbReference type="InterPro" id="IPR036291">
    <property type="entry name" value="NAD(P)-bd_dom_sf"/>
</dbReference>
<dbReference type="PANTHER" id="PTHR23406">
    <property type="entry name" value="MALIC ENZYME-RELATED"/>
    <property type="match status" value="1"/>
</dbReference>